<evidence type="ECO:0000256" key="2">
    <source>
        <dbReference type="ARBA" id="ARBA00005222"/>
    </source>
</evidence>
<dbReference type="Pfam" id="PF01755">
    <property type="entry name" value="Glyco_transf_25"/>
    <property type="match status" value="1"/>
</dbReference>
<evidence type="ECO:0000313" key="5">
    <source>
        <dbReference type="EMBL" id="MFL9926464.1"/>
    </source>
</evidence>
<protein>
    <submittedName>
        <fullName evidence="5">Glycosyltransferase family 25 protein</fullName>
    </submittedName>
</protein>
<sequence length="274" mass="31228">MPTATENTRPDSSPTWSANNSIVFSSPKMTKPSLPPLVVISLIESQDRRDYISEQLDKSSIPFRFFDAERLKEYPPAYDARARLSMHGNHMNLSEVGCYDSHYRIWEQLAASDDDIWCVLEDDVELADNFADRLAAAMQAPLAFGVMRLCDFGGDGSWVVGTLPDGSILKDHRKQPFGTQGYLIHRSAAVTLLEYAKRILYPVDDLLNRSWEHRIKMISLSPGTLIHRNDLLGTTIGRARAKRTLSQKLKREFYMGRDSLSSHVDAWRRRILKR</sequence>
<evidence type="ECO:0000256" key="1">
    <source>
        <dbReference type="ARBA" id="ARBA00005068"/>
    </source>
</evidence>
<keyword evidence="3" id="KW-0448">Lipopolysaccharide biosynthesis</keyword>
<dbReference type="Proteomes" id="UP001629246">
    <property type="component" value="Unassembled WGS sequence"/>
</dbReference>
<dbReference type="InterPro" id="IPR002654">
    <property type="entry name" value="Glyco_trans_25"/>
</dbReference>
<dbReference type="RefSeq" id="WP_408159662.1">
    <property type="nucleotide sequence ID" value="NZ_JAQQFM010000008.1"/>
</dbReference>
<gene>
    <name evidence="5" type="ORF">PQR62_19470</name>
</gene>
<comment type="pathway">
    <text evidence="1">Bacterial outer membrane biogenesis; lipooligosaccharide biosynthesis.</text>
</comment>
<name>A0ABW9ADY5_9BURK</name>
<dbReference type="CDD" id="cd06532">
    <property type="entry name" value="Glyco_transf_25"/>
    <property type="match status" value="1"/>
</dbReference>
<comment type="caution">
    <text evidence="5">The sequence shown here is derived from an EMBL/GenBank/DDBJ whole genome shotgun (WGS) entry which is preliminary data.</text>
</comment>
<organism evidence="5 6">
    <name type="scientific">Herbaspirillum lusitanum</name>
    <dbReference type="NCBI Taxonomy" id="213312"/>
    <lineage>
        <taxon>Bacteria</taxon>
        <taxon>Pseudomonadati</taxon>
        <taxon>Pseudomonadota</taxon>
        <taxon>Betaproteobacteria</taxon>
        <taxon>Burkholderiales</taxon>
        <taxon>Oxalobacteraceae</taxon>
        <taxon>Herbaspirillum</taxon>
    </lineage>
</organism>
<proteinExistence type="predicted"/>
<keyword evidence="6" id="KW-1185">Reference proteome</keyword>
<evidence type="ECO:0000259" key="4">
    <source>
        <dbReference type="Pfam" id="PF01755"/>
    </source>
</evidence>
<accession>A0ABW9ADY5</accession>
<comment type="pathway">
    <text evidence="2">Glycan metabolism; lacto-N-neotetraose biosynthesis.</text>
</comment>
<evidence type="ECO:0000256" key="3">
    <source>
        <dbReference type="ARBA" id="ARBA00022985"/>
    </source>
</evidence>
<feature type="domain" description="Glycosyl transferase family 25" evidence="4">
    <location>
        <begin position="38"/>
        <end position="149"/>
    </location>
</feature>
<dbReference type="EMBL" id="JAQQFM010000008">
    <property type="protein sequence ID" value="MFL9926464.1"/>
    <property type="molecule type" value="Genomic_DNA"/>
</dbReference>
<reference evidence="5 6" key="1">
    <citation type="journal article" date="2024" name="Chem. Sci.">
        <title>Discovery of megapolipeptins by genome mining of a Burkholderiales bacteria collection.</title>
        <authorList>
            <person name="Paulo B.S."/>
            <person name="Recchia M.J.J."/>
            <person name="Lee S."/>
            <person name="Fergusson C.H."/>
            <person name="Romanowski S.B."/>
            <person name="Hernandez A."/>
            <person name="Krull N."/>
            <person name="Liu D.Y."/>
            <person name="Cavanagh H."/>
            <person name="Bos A."/>
            <person name="Gray C.A."/>
            <person name="Murphy B.T."/>
            <person name="Linington R.G."/>
            <person name="Eustaquio A.S."/>
        </authorList>
    </citation>
    <scope>NUCLEOTIDE SEQUENCE [LARGE SCALE GENOMIC DNA]</scope>
    <source>
        <strain evidence="5 6">RL21-008-BIB-A</strain>
    </source>
</reference>
<evidence type="ECO:0000313" key="6">
    <source>
        <dbReference type="Proteomes" id="UP001629246"/>
    </source>
</evidence>